<feature type="region of interest" description="Disordered" evidence="2">
    <location>
        <begin position="75"/>
        <end position="137"/>
    </location>
</feature>
<name>A0ABU7A5R6_9TELE</name>
<protein>
    <recommendedName>
        <fullName evidence="4">Chemokine interleukin-8-like domain-containing protein</fullName>
    </recommendedName>
</protein>
<gene>
    <name evidence="5" type="ORF">ATANTOWER_011738</name>
</gene>
<sequence length="137" mass="14816">MMSFILFLLVTLVLPTFSAQGISKCCLKYPSTKVHRSLLKSYSLQDSSLCDVPAVVYINIHPSIHPSIVFRLSGVGTRGQQPKQRDPDFAPPSHLGQLVQGNPKAFPGQPRNIIPPACPRSSSGSPPGGTCPEHLTR</sequence>
<evidence type="ECO:0000313" key="6">
    <source>
        <dbReference type="Proteomes" id="UP001345963"/>
    </source>
</evidence>
<feature type="chain" id="PRO_5045137017" description="Chemokine interleukin-8-like domain-containing protein" evidence="3">
    <location>
        <begin position="19"/>
        <end position="137"/>
    </location>
</feature>
<reference evidence="5 6" key="1">
    <citation type="submission" date="2021-07" db="EMBL/GenBank/DDBJ databases">
        <authorList>
            <person name="Palmer J.M."/>
        </authorList>
    </citation>
    <scope>NUCLEOTIDE SEQUENCE [LARGE SCALE GENOMIC DNA]</scope>
    <source>
        <strain evidence="5 6">AT_MEX2019</strain>
        <tissue evidence="5">Muscle</tissue>
    </source>
</reference>
<dbReference type="Pfam" id="PF00048">
    <property type="entry name" value="IL8"/>
    <property type="match status" value="1"/>
</dbReference>
<proteinExistence type="predicted"/>
<dbReference type="Gene3D" id="2.40.50.40">
    <property type="match status" value="1"/>
</dbReference>
<evidence type="ECO:0000259" key="4">
    <source>
        <dbReference type="Pfam" id="PF00048"/>
    </source>
</evidence>
<keyword evidence="1" id="KW-0202">Cytokine</keyword>
<dbReference type="SUPFAM" id="SSF54117">
    <property type="entry name" value="Interleukin 8-like chemokines"/>
    <property type="match status" value="1"/>
</dbReference>
<dbReference type="InterPro" id="IPR001811">
    <property type="entry name" value="Chemokine_IL8-like_dom"/>
</dbReference>
<keyword evidence="3" id="KW-0732">Signal</keyword>
<organism evidence="5 6">
    <name type="scientific">Ataeniobius toweri</name>
    <dbReference type="NCBI Taxonomy" id="208326"/>
    <lineage>
        <taxon>Eukaryota</taxon>
        <taxon>Metazoa</taxon>
        <taxon>Chordata</taxon>
        <taxon>Craniata</taxon>
        <taxon>Vertebrata</taxon>
        <taxon>Euteleostomi</taxon>
        <taxon>Actinopterygii</taxon>
        <taxon>Neopterygii</taxon>
        <taxon>Teleostei</taxon>
        <taxon>Neoteleostei</taxon>
        <taxon>Acanthomorphata</taxon>
        <taxon>Ovalentaria</taxon>
        <taxon>Atherinomorphae</taxon>
        <taxon>Cyprinodontiformes</taxon>
        <taxon>Goodeidae</taxon>
        <taxon>Ataeniobius</taxon>
    </lineage>
</organism>
<keyword evidence="6" id="KW-1185">Reference proteome</keyword>
<evidence type="ECO:0000256" key="3">
    <source>
        <dbReference type="SAM" id="SignalP"/>
    </source>
</evidence>
<evidence type="ECO:0000256" key="1">
    <source>
        <dbReference type="ARBA" id="ARBA00022514"/>
    </source>
</evidence>
<feature type="domain" description="Chemokine interleukin-8-like" evidence="4">
    <location>
        <begin position="23"/>
        <end position="58"/>
    </location>
</feature>
<evidence type="ECO:0000256" key="2">
    <source>
        <dbReference type="SAM" id="MobiDB-lite"/>
    </source>
</evidence>
<accession>A0ABU7A5R6</accession>
<feature type="compositionally biased region" description="Low complexity" evidence="2">
    <location>
        <begin position="119"/>
        <end position="137"/>
    </location>
</feature>
<comment type="caution">
    <text evidence="5">The sequence shown here is derived from an EMBL/GenBank/DDBJ whole genome shotgun (WGS) entry which is preliminary data.</text>
</comment>
<dbReference type="InterPro" id="IPR036048">
    <property type="entry name" value="Interleukin_8-like_sf"/>
</dbReference>
<evidence type="ECO:0000313" key="5">
    <source>
        <dbReference type="EMBL" id="MED6233434.1"/>
    </source>
</evidence>
<dbReference type="EMBL" id="JAHUTI010002530">
    <property type="protein sequence ID" value="MED6233434.1"/>
    <property type="molecule type" value="Genomic_DNA"/>
</dbReference>
<feature type="signal peptide" evidence="3">
    <location>
        <begin position="1"/>
        <end position="18"/>
    </location>
</feature>
<dbReference type="Proteomes" id="UP001345963">
    <property type="component" value="Unassembled WGS sequence"/>
</dbReference>